<gene>
    <name evidence="2" type="ORF">O3W52_15250</name>
</gene>
<comment type="caution">
    <text evidence="2">The sequence shown here is derived from an EMBL/GenBank/DDBJ whole genome shotgun (WGS) entry which is preliminary data.</text>
</comment>
<keyword evidence="3" id="KW-1185">Reference proteome</keyword>
<dbReference type="EMBL" id="JAPVOI010000004">
    <property type="protein sequence ID" value="MCZ4091375.1"/>
    <property type="molecule type" value="Genomic_DNA"/>
</dbReference>
<reference evidence="2" key="1">
    <citation type="submission" date="2022-10" db="EMBL/GenBank/DDBJ databases">
        <title>Whole genome sequencing of three plant growth promoting bacteria isolated from Vachellia tortilis subsp. raddiana in Morocco.</title>
        <authorList>
            <person name="Hnini M."/>
            <person name="Zouagui R."/>
            <person name="Zouagui H."/>
            <person name="Chemao Elfihri M.-W."/>
            <person name="Ibrahimi A."/>
            <person name="Sbabou L."/>
            <person name="Aurag J."/>
        </authorList>
    </citation>
    <scope>NUCLEOTIDE SEQUENCE</scope>
    <source>
        <strain evidence="2">LMR678</strain>
    </source>
</reference>
<proteinExistence type="predicted"/>
<dbReference type="RefSeq" id="WP_269281131.1">
    <property type="nucleotide sequence ID" value="NZ_JAPVOI010000004.1"/>
</dbReference>
<feature type="region of interest" description="Disordered" evidence="1">
    <location>
        <begin position="29"/>
        <end position="99"/>
    </location>
</feature>
<protein>
    <recommendedName>
        <fullName evidence="4">Fibrinogen-binding protein</fullName>
    </recommendedName>
</protein>
<organism evidence="2 3">
    <name type="scientific">Sinorhizobium psoraleae</name>
    <dbReference type="NCBI Taxonomy" id="520838"/>
    <lineage>
        <taxon>Bacteria</taxon>
        <taxon>Pseudomonadati</taxon>
        <taxon>Pseudomonadota</taxon>
        <taxon>Alphaproteobacteria</taxon>
        <taxon>Hyphomicrobiales</taxon>
        <taxon>Rhizobiaceae</taxon>
        <taxon>Sinorhizobium/Ensifer group</taxon>
        <taxon>Sinorhizobium</taxon>
    </lineage>
</organism>
<sequence length="235" mass="23698">MADTPLENLRADDSINTDDDLKIGALADGLASGGVNEPTADSDGTSHGRAAGGDNKAEAKESSDDRGNHPCSDNELAAPDEASGSDNPGMPGDVTLDLGGDPLSSSLNLDHILNHSQIGFGNDGGFSIVQANSLADQDHAYSIKMNSSNADNVPAADRGHAESGDGTHFGAISGWDLKVGHELDASSTADASASLANAGFHQEIVQGANLLSNAVDVNVVGGDLHATSIGQDSDG</sequence>
<feature type="compositionally biased region" description="Basic and acidic residues" evidence="1">
    <location>
        <begin position="55"/>
        <end position="68"/>
    </location>
</feature>
<evidence type="ECO:0000313" key="3">
    <source>
        <dbReference type="Proteomes" id="UP001079430"/>
    </source>
</evidence>
<evidence type="ECO:0000256" key="1">
    <source>
        <dbReference type="SAM" id="MobiDB-lite"/>
    </source>
</evidence>
<accession>A0ABT4KHD2</accession>
<evidence type="ECO:0000313" key="2">
    <source>
        <dbReference type="EMBL" id="MCZ4091375.1"/>
    </source>
</evidence>
<feature type="region of interest" description="Disordered" evidence="1">
    <location>
        <begin position="1"/>
        <end position="20"/>
    </location>
</feature>
<name>A0ABT4KHD2_9HYPH</name>
<evidence type="ECO:0008006" key="4">
    <source>
        <dbReference type="Google" id="ProtNLM"/>
    </source>
</evidence>
<dbReference type="Proteomes" id="UP001079430">
    <property type="component" value="Unassembled WGS sequence"/>
</dbReference>